<feature type="transmembrane region" description="Helical" evidence="1">
    <location>
        <begin position="21"/>
        <end position="38"/>
    </location>
</feature>
<keyword evidence="1" id="KW-1133">Transmembrane helix</keyword>
<feature type="transmembrane region" description="Helical" evidence="1">
    <location>
        <begin position="50"/>
        <end position="69"/>
    </location>
</feature>
<name>A0ABV7H6S2_9GAMM</name>
<feature type="transmembrane region" description="Helical" evidence="1">
    <location>
        <begin position="81"/>
        <end position="102"/>
    </location>
</feature>
<sequence>MEESKSVSPQIGAGSRLILTFWLGALWSVGYLAVPYIAKSLPEWQSLALGLKYLTINVGIFCGLVVLIGRMFELSVAKKPLLETQSSLLVIMLLLSGVYSYRQYQVDVVMPEQDLLYGMVSLLGIILLANRKD</sequence>
<accession>A0ABV7H6S2</accession>
<organism evidence="2 3">
    <name type="scientific">Litoribrevibacter euphylliae</name>
    <dbReference type="NCBI Taxonomy" id="1834034"/>
    <lineage>
        <taxon>Bacteria</taxon>
        <taxon>Pseudomonadati</taxon>
        <taxon>Pseudomonadota</taxon>
        <taxon>Gammaproteobacteria</taxon>
        <taxon>Oceanospirillales</taxon>
        <taxon>Oceanospirillaceae</taxon>
        <taxon>Litoribrevibacter</taxon>
    </lineage>
</organism>
<proteinExistence type="predicted"/>
<dbReference type="EMBL" id="JBHRSZ010000001">
    <property type="protein sequence ID" value="MFC3149460.1"/>
    <property type="molecule type" value="Genomic_DNA"/>
</dbReference>
<keyword evidence="1" id="KW-0472">Membrane</keyword>
<evidence type="ECO:0000313" key="3">
    <source>
        <dbReference type="Proteomes" id="UP001595476"/>
    </source>
</evidence>
<gene>
    <name evidence="2" type="ORF">ACFOEK_00305</name>
</gene>
<feature type="transmembrane region" description="Helical" evidence="1">
    <location>
        <begin position="114"/>
        <end position="130"/>
    </location>
</feature>
<comment type="caution">
    <text evidence="2">The sequence shown here is derived from an EMBL/GenBank/DDBJ whole genome shotgun (WGS) entry which is preliminary data.</text>
</comment>
<keyword evidence="3" id="KW-1185">Reference proteome</keyword>
<evidence type="ECO:0000256" key="1">
    <source>
        <dbReference type="SAM" id="Phobius"/>
    </source>
</evidence>
<protein>
    <submittedName>
        <fullName evidence="2">DUF4149 domain-containing protein</fullName>
    </submittedName>
</protein>
<evidence type="ECO:0000313" key="2">
    <source>
        <dbReference type="EMBL" id="MFC3149460.1"/>
    </source>
</evidence>
<keyword evidence="1" id="KW-0812">Transmembrane</keyword>
<dbReference type="RefSeq" id="WP_386714429.1">
    <property type="nucleotide sequence ID" value="NZ_JBHRSZ010000001.1"/>
</dbReference>
<dbReference type="Proteomes" id="UP001595476">
    <property type="component" value="Unassembled WGS sequence"/>
</dbReference>
<reference evidence="3" key="1">
    <citation type="journal article" date="2019" name="Int. J. Syst. Evol. Microbiol.">
        <title>The Global Catalogue of Microorganisms (GCM) 10K type strain sequencing project: providing services to taxonomists for standard genome sequencing and annotation.</title>
        <authorList>
            <consortium name="The Broad Institute Genomics Platform"/>
            <consortium name="The Broad Institute Genome Sequencing Center for Infectious Disease"/>
            <person name="Wu L."/>
            <person name="Ma J."/>
        </authorList>
    </citation>
    <scope>NUCLEOTIDE SEQUENCE [LARGE SCALE GENOMIC DNA]</scope>
    <source>
        <strain evidence="3">KCTC 52438</strain>
    </source>
</reference>